<dbReference type="EMBL" id="PDNB01000095">
    <property type="protein sequence ID" value="PGH09028.1"/>
    <property type="molecule type" value="Genomic_DNA"/>
</dbReference>
<sequence>TILKKQRDAAAAEQKIQHEQARGEAAKHHEKNRAA</sequence>
<evidence type="ECO:0000313" key="3">
    <source>
        <dbReference type="Proteomes" id="UP000223968"/>
    </source>
</evidence>
<comment type="caution">
    <text evidence="2">The sequence shown here is derived from an EMBL/GenBank/DDBJ whole genome shotgun (WGS) entry which is preliminary data.</text>
</comment>
<reference evidence="2 3" key="1">
    <citation type="submission" date="2017-10" db="EMBL/GenBank/DDBJ databases">
        <title>Comparative genomics in systemic dimorphic fungi from Ajellomycetaceae.</title>
        <authorList>
            <person name="Munoz J.F."/>
            <person name="Mcewen J.G."/>
            <person name="Clay O.K."/>
            <person name="Cuomo C.A."/>
        </authorList>
    </citation>
    <scope>NUCLEOTIDE SEQUENCE [LARGE SCALE GENOMIC DNA]</scope>
    <source>
        <strain evidence="2 3">UAMH5409</strain>
    </source>
</reference>
<feature type="non-terminal residue" evidence="2">
    <location>
        <position position="1"/>
    </location>
</feature>
<protein>
    <submittedName>
        <fullName evidence="2">Uncharacterized protein</fullName>
    </submittedName>
</protein>
<accession>A0A2B7XK89</accession>
<gene>
    <name evidence="2" type="ORF">AJ79_05757</name>
</gene>
<proteinExistence type="predicted"/>
<keyword evidence="3" id="KW-1185">Reference proteome</keyword>
<evidence type="ECO:0000313" key="2">
    <source>
        <dbReference type="EMBL" id="PGH09028.1"/>
    </source>
</evidence>
<organism evidence="2 3">
    <name type="scientific">Helicocarpus griseus UAMH5409</name>
    <dbReference type="NCBI Taxonomy" id="1447875"/>
    <lineage>
        <taxon>Eukaryota</taxon>
        <taxon>Fungi</taxon>
        <taxon>Dikarya</taxon>
        <taxon>Ascomycota</taxon>
        <taxon>Pezizomycotina</taxon>
        <taxon>Eurotiomycetes</taxon>
        <taxon>Eurotiomycetidae</taxon>
        <taxon>Onygenales</taxon>
        <taxon>Ajellomycetaceae</taxon>
        <taxon>Helicocarpus</taxon>
    </lineage>
</organism>
<dbReference type="AlphaFoldDB" id="A0A2B7XK89"/>
<evidence type="ECO:0000256" key="1">
    <source>
        <dbReference type="SAM" id="MobiDB-lite"/>
    </source>
</evidence>
<name>A0A2B7XK89_9EURO</name>
<dbReference type="Proteomes" id="UP000223968">
    <property type="component" value="Unassembled WGS sequence"/>
</dbReference>
<feature type="region of interest" description="Disordered" evidence="1">
    <location>
        <begin position="1"/>
        <end position="35"/>
    </location>
</feature>